<evidence type="ECO:0000256" key="5">
    <source>
        <dbReference type="ARBA" id="ARBA00022519"/>
    </source>
</evidence>
<dbReference type="SUPFAM" id="SSF52540">
    <property type="entry name" value="P-loop containing nucleoside triphosphate hydrolases"/>
    <property type="match status" value="1"/>
</dbReference>
<proteinExistence type="inferred from homology"/>
<dbReference type="PROSITE" id="PS00211">
    <property type="entry name" value="ABC_TRANSPORTER_1"/>
    <property type="match status" value="1"/>
</dbReference>
<evidence type="ECO:0000256" key="4">
    <source>
        <dbReference type="ARBA" id="ARBA00022475"/>
    </source>
</evidence>
<dbReference type="FunFam" id="3.40.50.300:FF:000016">
    <property type="entry name" value="Oligopeptide ABC transporter ATP-binding component"/>
    <property type="match status" value="1"/>
</dbReference>
<dbReference type="InterPro" id="IPR003593">
    <property type="entry name" value="AAA+_ATPase"/>
</dbReference>
<dbReference type="GO" id="GO:0016887">
    <property type="term" value="F:ATP hydrolysis activity"/>
    <property type="evidence" value="ECO:0007669"/>
    <property type="project" value="InterPro"/>
</dbReference>
<dbReference type="STRING" id="180332.GCA_000797495_01105"/>
<sequence>MDKKLRIEDLTVEIKNQNNYYKALDGISFQAEEGEIVGLVGESGCGKSLSSLAIMRLLPQAARVSAGCICLGDTDLLKLSEEEMCGVRGADISMIFQEPMTALNPLITVGKQIEEAYLLHHPGEKRNAGVKAKEMMKKVGLSRVEKLYREYPHQLSGGMKQRIVIAMALINHPKLIVADEPTTALDVTIQYQILELLRELNKEFKSTILFISHDLGVVKELCSRIIVMYAGNIVEEGSTEEILHNPMHPYTKGLLESIPTPQKKGEILYNIPGIVEPLTKRSQTGCVFAKRCPNAKAECQIQKPEMQKTEGRRVSCLELDGKEKLPEECKRVSA</sequence>
<dbReference type="GO" id="GO:0015833">
    <property type="term" value="P:peptide transport"/>
    <property type="evidence" value="ECO:0007669"/>
    <property type="project" value="InterPro"/>
</dbReference>
<keyword evidence="4" id="KW-1003">Cell membrane</keyword>
<dbReference type="RefSeq" id="WP_138003335.1">
    <property type="nucleotide sequence ID" value="NZ_QGQD01000069.1"/>
</dbReference>
<comment type="similarity">
    <text evidence="2">Belongs to the ABC transporter superfamily.</text>
</comment>
<dbReference type="EMBL" id="QGQD01000069">
    <property type="protein sequence ID" value="TLC99515.1"/>
    <property type="molecule type" value="Genomic_DNA"/>
</dbReference>
<evidence type="ECO:0000256" key="2">
    <source>
        <dbReference type="ARBA" id="ARBA00005417"/>
    </source>
</evidence>
<dbReference type="InterPro" id="IPR027417">
    <property type="entry name" value="P-loop_NTPase"/>
</dbReference>
<dbReference type="Pfam" id="PF00005">
    <property type="entry name" value="ABC_tran"/>
    <property type="match status" value="1"/>
</dbReference>
<evidence type="ECO:0000259" key="10">
    <source>
        <dbReference type="PROSITE" id="PS50893"/>
    </source>
</evidence>
<keyword evidence="6" id="KW-0547">Nucleotide-binding</keyword>
<evidence type="ECO:0000256" key="1">
    <source>
        <dbReference type="ARBA" id="ARBA00004202"/>
    </source>
</evidence>
<evidence type="ECO:0000313" key="11">
    <source>
        <dbReference type="EMBL" id="TLC99515.1"/>
    </source>
</evidence>
<dbReference type="InterPro" id="IPR013563">
    <property type="entry name" value="Oligopep_ABC_C"/>
</dbReference>
<evidence type="ECO:0000256" key="8">
    <source>
        <dbReference type="ARBA" id="ARBA00022967"/>
    </source>
</evidence>
<dbReference type="Pfam" id="PF08352">
    <property type="entry name" value="oligo_HPY"/>
    <property type="match status" value="1"/>
</dbReference>
<evidence type="ECO:0000256" key="9">
    <source>
        <dbReference type="ARBA" id="ARBA00023136"/>
    </source>
</evidence>
<evidence type="ECO:0000256" key="7">
    <source>
        <dbReference type="ARBA" id="ARBA00022840"/>
    </source>
</evidence>
<keyword evidence="5" id="KW-0997">Cell inner membrane</keyword>
<dbReference type="InterPro" id="IPR050388">
    <property type="entry name" value="ABC_Ni/Peptide_Import"/>
</dbReference>
<dbReference type="AlphaFoldDB" id="A0A4U8QC63"/>
<dbReference type="InterPro" id="IPR017871">
    <property type="entry name" value="ABC_transporter-like_CS"/>
</dbReference>
<evidence type="ECO:0000256" key="3">
    <source>
        <dbReference type="ARBA" id="ARBA00022448"/>
    </source>
</evidence>
<dbReference type="SMART" id="SM00382">
    <property type="entry name" value="AAA"/>
    <property type="match status" value="1"/>
</dbReference>
<dbReference type="NCBIfam" id="TIGR01727">
    <property type="entry name" value="oligo_HPY"/>
    <property type="match status" value="1"/>
</dbReference>
<dbReference type="Gene3D" id="3.40.50.300">
    <property type="entry name" value="P-loop containing nucleotide triphosphate hydrolases"/>
    <property type="match status" value="1"/>
</dbReference>
<evidence type="ECO:0000313" key="12">
    <source>
        <dbReference type="Proteomes" id="UP000306509"/>
    </source>
</evidence>
<accession>A0A4U8QC63</accession>
<protein>
    <submittedName>
        <fullName evidence="11">Stage 0 sporulation protein KD</fullName>
    </submittedName>
</protein>
<reference evidence="11 12" key="1">
    <citation type="journal article" date="2019" name="Anaerobe">
        <title>Detection of Robinsoniella peoriensis in multiple bone samples of a trauma patient.</title>
        <authorList>
            <person name="Schrottner P."/>
            <person name="Hartwich K."/>
            <person name="Bunk B."/>
            <person name="Schober I."/>
            <person name="Helbig S."/>
            <person name="Rudolph W.W."/>
            <person name="Gunzer F."/>
        </authorList>
    </citation>
    <scope>NUCLEOTIDE SEQUENCE [LARGE SCALE GENOMIC DNA]</scope>
    <source>
        <strain evidence="11 12">DSM 106044</strain>
    </source>
</reference>
<organism evidence="11 12">
    <name type="scientific">Robinsoniella peoriensis</name>
    <dbReference type="NCBI Taxonomy" id="180332"/>
    <lineage>
        <taxon>Bacteria</taxon>
        <taxon>Bacillati</taxon>
        <taxon>Bacillota</taxon>
        <taxon>Clostridia</taxon>
        <taxon>Lachnospirales</taxon>
        <taxon>Lachnospiraceae</taxon>
        <taxon>Robinsoniella</taxon>
    </lineage>
</organism>
<keyword evidence="7" id="KW-0067">ATP-binding</keyword>
<keyword evidence="12" id="KW-1185">Reference proteome</keyword>
<dbReference type="CDD" id="cd03257">
    <property type="entry name" value="ABC_NikE_OppD_transporters"/>
    <property type="match status" value="1"/>
</dbReference>
<dbReference type="PROSITE" id="PS50893">
    <property type="entry name" value="ABC_TRANSPORTER_2"/>
    <property type="match status" value="1"/>
</dbReference>
<dbReference type="PANTHER" id="PTHR43297:SF14">
    <property type="entry name" value="ATPASE AAA-TYPE CORE DOMAIN-CONTAINING PROTEIN"/>
    <property type="match status" value="1"/>
</dbReference>
<keyword evidence="8" id="KW-1278">Translocase</keyword>
<gene>
    <name evidence="11" type="primary">oppD_3</name>
    <name evidence="11" type="ORF">DSM106044_03718</name>
</gene>
<evidence type="ECO:0000256" key="6">
    <source>
        <dbReference type="ARBA" id="ARBA00022741"/>
    </source>
</evidence>
<dbReference type="GO" id="GO:0005524">
    <property type="term" value="F:ATP binding"/>
    <property type="evidence" value="ECO:0007669"/>
    <property type="project" value="UniProtKB-KW"/>
</dbReference>
<comment type="caution">
    <text evidence="11">The sequence shown here is derived from an EMBL/GenBank/DDBJ whole genome shotgun (WGS) entry which is preliminary data.</text>
</comment>
<feature type="domain" description="ABC transporter" evidence="10">
    <location>
        <begin position="5"/>
        <end position="255"/>
    </location>
</feature>
<dbReference type="Proteomes" id="UP000306509">
    <property type="component" value="Unassembled WGS sequence"/>
</dbReference>
<dbReference type="PANTHER" id="PTHR43297">
    <property type="entry name" value="OLIGOPEPTIDE TRANSPORT ATP-BINDING PROTEIN APPD"/>
    <property type="match status" value="1"/>
</dbReference>
<comment type="subcellular location">
    <subcellularLocation>
        <location evidence="1">Cell membrane</location>
        <topology evidence="1">Peripheral membrane protein</topology>
    </subcellularLocation>
</comment>
<keyword evidence="9" id="KW-0472">Membrane</keyword>
<dbReference type="InterPro" id="IPR003439">
    <property type="entry name" value="ABC_transporter-like_ATP-bd"/>
</dbReference>
<keyword evidence="3" id="KW-0813">Transport</keyword>
<dbReference type="GO" id="GO:0005886">
    <property type="term" value="C:plasma membrane"/>
    <property type="evidence" value="ECO:0007669"/>
    <property type="project" value="UniProtKB-SubCell"/>
</dbReference>
<name>A0A4U8QC63_9FIRM</name>